<dbReference type="RefSeq" id="WP_354090180.1">
    <property type="nucleotide sequence ID" value="NZ_JBEPTF010000005.1"/>
</dbReference>
<organism evidence="2 3">
    <name type="scientific">Brevundimonas faecalis</name>
    <dbReference type="NCBI Taxonomy" id="947378"/>
    <lineage>
        <taxon>Bacteria</taxon>
        <taxon>Pseudomonadati</taxon>
        <taxon>Pseudomonadota</taxon>
        <taxon>Alphaproteobacteria</taxon>
        <taxon>Caulobacterales</taxon>
        <taxon>Caulobacteraceae</taxon>
        <taxon>Brevundimonas</taxon>
    </lineage>
</organism>
<evidence type="ECO:0000313" key="3">
    <source>
        <dbReference type="Proteomes" id="UP001549313"/>
    </source>
</evidence>
<dbReference type="PANTHER" id="PTHR30543:SF21">
    <property type="entry name" value="NAD(P)H-DEPENDENT FMN REDUCTASE LOT6"/>
    <property type="match status" value="1"/>
</dbReference>
<dbReference type="Gene3D" id="3.40.50.360">
    <property type="match status" value="1"/>
</dbReference>
<dbReference type="InterPro" id="IPR050712">
    <property type="entry name" value="NAD(P)H-dep_reductase"/>
</dbReference>
<dbReference type="InterPro" id="IPR005025">
    <property type="entry name" value="FMN_Rdtase-like_dom"/>
</dbReference>
<dbReference type="SUPFAM" id="SSF52218">
    <property type="entry name" value="Flavoproteins"/>
    <property type="match status" value="1"/>
</dbReference>
<dbReference type="Proteomes" id="UP001549313">
    <property type="component" value="Unassembled WGS sequence"/>
</dbReference>
<reference evidence="2 3" key="1">
    <citation type="submission" date="2024-06" db="EMBL/GenBank/DDBJ databases">
        <title>Sorghum-associated microbial communities from plants grown in Nebraska, USA.</title>
        <authorList>
            <person name="Schachtman D."/>
        </authorList>
    </citation>
    <scope>NUCLEOTIDE SEQUENCE [LARGE SCALE GENOMIC DNA]</scope>
    <source>
        <strain evidence="2 3">2814</strain>
    </source>
</reference>
<evidence type="ECO:0000259" key="1">
    <source>
        <dbReference type="Pfam" id="PF03358"/>
    </source>
</evidence>
<dbReference type="Pfam" id="PF03358">
    <property type="entry name" value="FMN_red"/>
    <property type="match status" value="1"/>
</dbReference>
<evidence type="ECO:0000313" key="2">
    <source>
        <dbReference type="EMBL" id="MET4685216.1"/>
    </source>
</evidence>
<accession>A0ABV2RF62</accession>
<dbReference type="PANTHER" id="PTHR30543">
    <property type="entry name" value="CHROMATE REDUCTASE"/>
    <property type="match status" value="1"/>
</dbReference>
<name>A0ABV2RF62_9CAUL</name>
<feature type="domain" description="NADPH-dependent FMN reductase-like" evidence="1">
    <location>
        <begin position="5"/>
        <end position="147"/>
    </location>
</feature>
<protein>
    <submittedName>
        <fullName evidence="2">Chromate reductase</fullName>
    </submittedName>
</protein>
<sequence>MALSLIGLSGSLRRHAYSTAVLATLGDSLPADMRLEVRSLADMPLFNDDLDGEGAPATVAALRRDIAAADGLVVISPEYNHGMSGVLKNALDWLSRPGADSCLRDKPVLTMTASPSALGGVRAQQQLNETFIATCSRLVIRRQIVIGMVAEKIVDGRLVHQPTLDFILDGVRDLGDACRH</sequence>
<dbReference type="InterPro" id="IPR029039">
    <property type="entry name" value="Flavoprotein-like_sf"/>
</dbReference>
<gene>
    <name evidence="2" type="ORF">ABIE19_003167</name>
</gene>
<dbReference type="EMBL" id="JBEPTF010000005">
    <property type="protein sequence ID" value="MET4685216.1"/>
    <property type="molecule type" value="Genomic_DNA"/>
</dbReference>
<proteinExistence type="predicted"/>
<comment type="caution">
    <text evidence="2">The sequence shown here is derived from an EMBL/GenBank/DDBJ whole genome shotgun (WGS) entry which is preliminary data.</text>
</comment>
<keyword evidence="3" id="KW-1185">Reference proteome</keyword>